<dbReference type="InterPro" id="IPR005746">
    <property type="entry name" value="Thioredoxin"/>
</dbReference>
<dbReference type="InterPro" id="IPR017937">
    <property type="entry name" value="Thioredoxin_CS"/>
</dbReference>
<evidence type="ECO:0000313" key="8">
    <source>
        <dbReference type="EMBL" id="NMR21095.1"/>
    </source>
</evidence>
<accession>A0A7Y0M067</accession>
<dbReference type="GO" id="GO:0015035">
    <property type="term" value="F:protein-disulfide reductase activity"/>
    <property type="evidence" value="ECO:0007669"/>
    <property type="project" value="UniProtKB-UniRule"/>
</dbReference>
<protein>
    <recommendedName>
        <fullName evidence="6">Thioredoxin</fullName>
    </recommendedName>
</protein>
<evidence type="ECO:0000256" key="1">
    <source>
        <dbReference type="ARBA" id="ARBA00008987"/>
    </source>
</evidence>
<keyword evidence="4" id="KW-1015">Disulfide bond</keyword>
<dbReference type="SUPFAM" id="SSF52833">
    <property type="entry name" value="Thioredoxin-like"/>
    <property type="match status" value="1"/>
</dbReference>
<evidence type="ECO:0000256" key="5">
    <source>
        <dbReference type="ARBA" id="ARBA00023284"/>
    </source>
</evidence>
<dbReference type="PROSITE" id="PS51352">
    <property type="entry name" value="THIOREDOXIN_2"/>
    <property type="match status" value="1"/>
</dbReference>
<comment type="similarity">
    <text evidence="1">Belongs to the thioredoxin family.</text>
</comment>
<evidence type="ECO:0000259" key="7">
    <source>
        <dbReference type="PROSITE" id="PS51352"/>
    </source>
</evidence>
<evidence type="ECO:0000256" key="3">
    <source>
        <dbReference type="ARBA" id="ARBA00022982"/>
    </source>
</evidence>
<keyword evidence="2" id="KW-0813">Transport</keyword>
<sequence length="132" mass="14217">MATKELTETTIEQAIKDNEIVLVDFWAEWCGPCKRFGPVFEASSETHPDVLHAKVDTEAEQALAGELGITSIPTLMAFRDGILVFNQAGALPAPALEQVLTAVKGLDMDDVRAQITAQHAGHEHAEDGAAQH</sequence>
<proteinExistence type="inferred from homology"/>
<dbReference type="Proteomes" id="UP000562124">
    <property type="component" value="Unassembled WGS sequence"/>
</dbReference>
<evidence type="ECO:0000256" key="4">
    <source>
        <dbReference type="ARBA" id="ARBA00023157"/>
    </source>
</evidence>
<dbReference type="PANTHER" id="PTHR45663:SF40">
    <property type="entry name" value="THIOREDOXIN 2"/>
    <property type="match status" value="1"/>
</dbReference>
<dbReference type="GO" id="GO:0005829">
    <property type="term" value="C:cytosol"/>
    <property type="evidence" value="ECO:0007669"/>
    <property type="project" value="TreeGrafter"/>
</dbReference>
<dbReference type="Pfam" id="PF00085">
    <property type="entry name" value="Thioredoxin"/>
    <property type="match status" value="1"/>
</dbReference>
<dbReference type="AlphaFoldDB" id="A0A7Y0M067"/>
<dbReference type="PROSITE" id="PS00194">
    <property type="entry name" value="THIOREDOXIN_1"/>
    <property type="match status" value="1"/>
</dbReference>
<dbReference type="PRINTS" id="PR00421">
    <property type="entry name" value="THIOREDOXIN"/>
</dbReference>
<dbReference type="NCBIfam" id="TIGR01068">
    <property type="entry name" value="thioredoxin"/>
    <property type="match status" value="1"/>
</dbReference>
<comment type="caution">
    <text evidence="8">The sequence shown here is derived from an EMBL/GenBank/DDBJ whole genome shotgun (WGS) entry which is preliminary data.</text>
</comment>
<keyword evidence="5" id="KW-0676">Redox-active center</keyword>
<evidence type="ECO:0000256" key="2">
    <source>
        <dbReference type="ARBA" id="ARBA00022448"/>
    </source>
</evidence>
<dbReference type="RefSeq" id="WP_169325473.1">
    <property type="nucleotide sequence ID" value="NZ_JABCJJ010000023.1"/>
</dbReference>
<dbReference type="Gene3D" id="3.40.30.10">
    <property type="entry name" value="Glutaredoxin"/>
    <property type="match status" value="1"/>
</dbReference>
<organism evidence="8 9">
    <name type="scientific">Cellulomonas fimi</name>
    <dbReference type="NCBI Taxonomy" id="1708"/>
    <lineage>
        <taxon>Bacteria</taxon>
        <taxon>Bacillati</taxon>
        <taxon>Actinomycetota</taxon>
        <taxon>Actinomycetes</taxon>
        <taxon>Micrococcales</taxon>
        <taxon>Cellulomonadaceae</taxon>
        <taxon>Cellulomonas</taxon>
    </lineage>
</organism>
<evidence type="ECO:0000313" key="9">
    <source>
        <dbReference type="Proteomes" id="UP000562124"/>
    </source>
</evidence>
<name>A0A7Y0M067_CELFI</name>
<dbReference type="InterPro" id="IPR013766">
    <property type="entry name" value="Thioredoxin_domain"/>
</dbReference>
<reference evidence="8 9" key="1">
    <citation type="submission" date="2020-04" db="EMBL/GenBank/DDBJ databases">
        <title>Sequencing and Assembly of C. fimi.</title>
        <authorList>
            <person name="Ramsey A.R."/>
        </authorList>
    </citation>
    <scope>NUCLEOTIDE SEQUENCE [LARGE SCALE GENOMIC DNA]</scope>
    <source>
        <strain evidence="8 9">SB</strain>
    </source>
</reference>
<dbReference type="EMBL" id="JABCJJ010000023">
    <property type="protein sequence ID" value="NMR21095.1"/>
    <property type="molecule type" value="Genomic_DNA"/>
</dbReference>
<dbReference type="InterPro" id="IPR036249">
    <property type="entry name" value="Thioredoxin-like_sf"/>
</dbReference>
<feature type="domain" description="Thioredoxin" evidence="7">
    <location>
        <begin position="1"/>
        <end position="105"/>
    </location>
</feature>
<keyword evidence="3" id="KW-0249">Electron transport</keyword>
<keyword evidence="9" id="KW-1185">Reference proteome</keyword>
<evidence type="ECO:0000256" key="6">
    <source>
        <dbReference type="NCBIfam" id="TIGR01068"/>
    </source>
</evidence>
<dbReference type="PANTHER" id="PTHR45663">
    <property type="entry name" value="GEO12009P1"/>
    <property type="match status" value="1"/>
</dbReference>
<dbReference type="CDD" id="cd02947">
    <property type="entry name" value="TRX_family"/>
    <property type="match status" value="1"/>
</dbReference>
<gene>
    <name evidence="8" type="primary">trxA</name>
    <name evidence="8" type="ORF">HIR71_12830</name>
</gene>